<proteinExistence type="predicted"/>
<name>A0ACB8YMJ2_9ASTR</name>
<comment type="caution">
    <text evidence="1">The sequence shown here is derived from an EMBL/GenBank/DDBJ whole genome shotgun (WGS) entry which is preliminary data.</text>
</comment>
<evidence type="ECO:0000313" key="2">
    <source>
        <dbReference type="Proteomes" id="UP001056120"/>
    </source>
</evidence>
<sequence length="240" mass="26400">MQKLSYYQIQIATVWPPISTVVSPTTPLFHSQHGRQLHSTRRLAPACVAVKGLILANVAVFLLWRVADEKFMRQNFTIEQLFGPEFLLKLYLVGAFVASVSFLADRAFLAPSSKDNQLSKLDRSKGSALGASGAVYALIMLDILLSPYDILPVKFIIPIPTLLRNLGRNKKSKVAIIFHEDSKIAGAAHLGGAAVGIIAWAWLRKGGSLPSWYAMLIANRDCHCTDVPLALPAHLLRFLN</sequence>
<keyword evidence="2" id="KW-1185">Reference proteome</keyword>
<dbReference type="EMBL" id="CM042044">
    <property type="protein sequence ID" value="KAI3686554.1"/>
    <property type="molecule type" value="Genomic_DNA"/>
</dbReference>
<gene>
    <name evidence="1" type="ORF">L1987_80233</name>
</gene>
<reference evidence="1 2" key="2">
    <citation type="journal article" date="2022" name="Mol. Ecol. Resour.">
        <title>The genomes of chicory, endive, great burdock and yacon provide insights into Asteraceae paleo-polyploidization history and plant inulin production.</title>
        <authorList>
            <person name="Fan W."/>
            <person name="Wang S."/>
            <person name="Wang H."/>
            <person name="Wang A."/>
            <person name="Jiang F."/>
            <person name="Liu H."/>
            <person name="Zhao H."/>
            <person name="Xu D."/>
            <person name="Zhang Y."/>
        </authorList>
    </citation>
    <scope>NUCLEOTIDE SEQUENCE [LARGE SCALE GENOMIC DNA]</scope>
    <source>
        <strain evidence="2">cv. Yunnan</strain>
        <tissue evidence="1">Leaves</tissue>
    </source>
</reference>
<accession>A0ACB8YMJ2</accession>
<reference evidence="2" key="1">
    <citation type="journal article" date="2022" name="Mol. Ecol. Resour.">
        <title>The genomes of chicory, endive, great burdock and yacon provide insights into Asteraceae palaeo-polyploidization history and plant inulin production.</title>
        <authorList>
            <person name="Fan W."/>
            <person name="Wang S."/>
            <person name="Wang H."/>
            <person name="Wang A."/>
            <person name="Jiang F."/>
            <person name="Liu H."/>
            <person name="Zhao H."/>
            <person name="Xu D."/>
            <person name="Zhang Y."/>
        </authorList>
    </citation>
    <scope>NUCLEOTIDE SEQUENCE [LARGE SCALE GENOMIC DNA]</scope>
    <source>
        <strain evidence="2">cv. Yunnan</strain>
    </source>
</reference>
<dbReference type="Proteomes" id="UP001056120">
    <property type="component" value="Linkage Group LG27"/>
</dbReference>
<organism evidence="1 2">
    <name type="scientific">Smallanthus sonchifolius</name>
    <dbReference type="NCBI Taxonomy" id="185202"/>
    <lineage>
        <taxon>Eukaryota</taxon>
        <taxon>Viridiplantae</taxon>
        <taxon>Streptophyta</taxon>
        <taxon>Embryophyta</taxon>
        <taxon>Tracheophyta</taxon>
        <taxon>Spermatophyta</taxon>
        <taxon>Magnoliopsida</taxon>
        <taxon>eudicotyledons</taxon>
        <taxon>Gunneridae</taxon>
        <taxon>Pentapetalae</taxon>
        <taxon>asterids</taxon>
        <taxon>campanulids</taxon>
        <taxon>Asterales</taxon>
        <taxon>Asteraceae</taxon>
        <taxon>Asteroideae</taxon>
        <taxon>Heliantheae alliance</taxon>
        <taxon>Millerieae</taxon>
        <taxon>Smallanthus</taxon>
    </lineage>
</organism>
<evidence type="ECO:0000313" key="1">
    <source>
        <dbReference type="EMBL" id="KAI3686554.1"/>
    </source>
</evidence>
<protein>
    <submittedName>
        <fullName evidence="1">Uncharacterized protein</fullName>
    </submittedName>
</protein>